<gene>
    <name evidence="3" type="ORF">ABUW04_20435</name>
</gene>
<comment type="caution">
    <text evidence="3">The sequence shown here is derived from an EMBL/GenBank/DDBJ whole genome shotgun (WGS) entry which is preliminary data.</text>
</comment>
<dbReference type="Pfam" id="PF06912">
    <property type="entry name" value="DUF1275"/>
    <property type="match status" value="1"/>
</dbReference>
<keyword evidence="4" id="KW-1185">Reference proteome</keyword>
<feature type="transmembrane region" description="Helical" evidence="2">
    <location>
        <begin position="48"/>
        <end position="68"/>
    </location>
</feature>
<evidence type="ECO:0000256" key="2">
    <source>
        <dbReference type="SAM" id="Phobius"/>
    </source>
</evidence>
<keyword evidence="2" id="KW-0812">Transmembrane</keyword>
<proteinExistence type="predicted"/>
<dbReference type="PANTHER" id="PTHR37314:SF4">
    <property type="entry name" value="UPF0700 TRANSMEMBRANE PROTEIN YOAK"/>
    <property type="match status" value="1"/>
</dbReference>
<dbReference type="EMBL" id="JBEUKS010000007">
    <property type="protein sequence ID" value="MFC1440630.1"/>
    <property type="molecule type" value="Genomic_DNA"/>
</dbReference>
<dbReference type="Proteomes" id="UP001592581">
    <property type="component" value="Unassembled WGS sequence"/>
</dbReference>
<evidence type="ECO:0000313" key="4">
    <source>
        <dbReference type="Proteomes" id="UP001592581"/>
    </source>
</evidence>
<dbReference type="PANTHER" id="PTHR37314">
    <property type="entry name" value="SLR0142 PROTEIN"/>
    <property type="match status" value="1"/>
</dbReference>
<protein>
    <submittedName>
        <fullName evidence="3">YoaK family protein</fullName>
    </submittedName>
</protein>
<feature type="transmembrane region" description="Helical" evidence="2">
    <location>
        <begin position="209"/>
        <end position="226"/>
    </location>
</feature>
<feature type="transmembrane region" description="Helical" evidence="2">
    <location>
        <begin position="157"/>
        <end position="173"/>
    </location>
</feature>
<sequence length="235" mass="23038">MSSTPATPPSTPAAPPSGPAQPAGATASATPDEPVQLVLSAASGATDAFAFLCLGKVFAGVMTGNLVLVGASVGVGDHQVVPRALAALGGYGLGAAAAGRARPGVPVRALLAAGTGLLAAAAVAWALGSGRSLPAQLVLIVAVSLAMGLQAQTWPVPTTYFTGTFTALLSRAGRRQLLHEDRWPALRLAAVVVGAAATSLLAWCCLPAAGTAAAALSALALALTLAPRRNTPPAM</sequence>
<evidence type="ECO:0000256" key="1">
    <source>
        <dbReference type="SAM" id="MobiDB-lite"/>
    </source>
</evidence>
<organism evidence="3 4">
    <name type="scientific">Streptacidiphilus jeojiensis</name>
    <dbReference type="NCBI Taxonomy" id="3229225"/>
    <lineage>
        <taxon>Bacteria</taxon>
        <taxon>Bacillati</taxon>
        <taxon>Actinomycetota</taxon>
        <taxon>Actinomycetes</taxon>
        <taxon>Kitasatosporales</taxon>
        <taxon>Streptomycetaceae</taxon>
        <taxon>Streptacidiphilus</taxon>
    </lineage>
</organism>
<keyword evidence="2" id="KW-0472">Membrane</keyword>
<keyword evidence="2" id="KW-1133">Transmembrane helix</keyword>
<feature type="transmembrane region" description="Helical" evidence="2">
    <location>
        <begin position="105"/>
        <end position="126"/>
    </location>
</feature>
<feature type="region of interest" description="Disordered" evidence="1">
    <location>
        <begin position="1"/>
        <end position="29"/>
    </location>
</feature>
<feature type="compositionally biased region" description="Pro residues" evidence="1">
    <location>
        <begin position="1"/>
        <end position="19"/>
    </location>
</feature>
<name>A0ABV6XQV3_9ACTN</name>
<feature type="transmembrane region" description="Helical" evidence="2">
    <location>
        <begin position="185"/>
        <end position="203"/>
    </location>
</feature>
<feature type="compositionally biased region" description="Low complexity" evidence="1">
    <location>
        <begin position="20"/>
        <end position="29"/>
    </location>
</feature>
<reference evidence="3 4" key="1">
    <citation type="submission" date="2024-06" db="EMBL/GenBank/DDBJ databases">
        <authorList>
            <person name="Lee S.D."/>
        </authorList>
    </citation>
    <scope>NUCLEOTIDE SEQUENCE [LARGE SCALE GENOMIC DNA]</scope>
    <source>
        <strain evidence="3 4">N1-10</strain>
    </source>
</reference>
<dbReference type="RefSeq" id="WP_380566104.1">
    <property type="nucleotide sequence ID" value="NZ_JBEUKS010000007.1"/>
</dbReference>
<feature type="transmembrane region" description="Helical" evidence="2">
    <location>
        <begin position="80"/>
        <end position="99"/>
    </location>
</feature>
<accession>A0ABV6XQV3</accession>
<evidence type="ECO:0000313" key="3">
    <source>
        <dbReference type="EMBL" id="MFC1440630.1"/>
    </source>
</evidence>
<dbReference type="InterPro" id="IPR010699">
    <property type="entry name" value="DUF1275"/>
</dbReference>